<feature type="domain" description="Type II secretion system protein GspF" evidence="10">
    <location>
        <begin position="8"/>
        <end position="118"/>
    </location>
</feature>
<evidence type="ECO:0000313" key="11">
    <source>
        <dbReference type="EMBL" id="OGC40469.1"/>
    </source>
</evidence>
<comment type="caution">
    <text evidence="11">The sequence shown here is derived from an EMBL/GenBank/DDBJ whole genome shotgun (WGS) entry which is preliminary data.</text>
</comment>
<reference evidence="11 12" key="1">
    <citation type="journal article" date="2016" name="Nat. Commun.">
        <title>Thousands of microbial genomes shed light on interconnected biogeochemical processes in an aquifer system.</title>
        <authorList>
            <person name="Anantharaman K."/>
            <person name="Brown C.T."/>
            <person name="Hug L.A."/>
            <person name="Sharon I."/>
            <person name="Castelle C.J."/>
            <person name="Probst A.J."/>
            <person name="Thomas B.C."/>
            <person name="Singh A."/>
            <person name="Wilkins M.J."/>
            <person name="Karaoz U."/>
            <person name="Brodie E.L."/>
            <person name="Williams K.H."/>
            <person name="Hubbard S.S."/>
            <person name="Banfield J.F."/>
        </authorList>
    </citation>
    <scope>NUCLEOTIDE SEQUENCE [LARGE SCALE GENOMIC DNA]</scope>
</reference>
<dbReference type="Proteomes" id="UP000179242">
    <property type="component" value="Unassembled WGS sequence"/>
</dbReference>
<protein>
    <recommendedName>
        <fullName evidence="10">Type II secretion system protein GspF domain-containing protein</fullName>
    </recommendedName>
</protein>
<evidence type="ECO:0000256" key="6">
    <source>
        <dbReference type="ARBA" id="ARBA00022989"/>
    </source>
</evidence>
<evidence type="ECO:0000256" key="7">
    <source>
        <dbReference type="ARBA" id="ARBA00023136"/>
    </source>
</evidence>
<dbReference type="AlphaFoldDB" id="A0A1F4U6G4"/>
<keyword evidence="4" id="KW-1003">Cell membrane</keyword>
<keyword evidence="6 9" id="KW-1133">Transmembrane helix</keyword>
<feature type="transmembrane region" description="Helical" evidence="9">
    <location>
        <begin position="286"/>
        <end position="307"/>
    </location>
</feature>
<dbReference type="Pfam" id="PF00482">
    <property type="entry name" value="T2SSF"/>
    <property type="match status" value="2"/>
</dbReference>
<dbReference type="EMBL" id="MEUJ01000004">
    <property type="protein sequence ID" value="OGC40469.1"/>
    <property type="molecule type" value="Genomic_DNA"/>
</dbReference>
<evidence type="ECO:0000256" key="2">
    <source>
        <dbReference type="ARBA" id="ARBA00005745"/>
    </source>
</evidence>
<evidence type="ECO:0000256" key="1">
    <source>
        <dbReference type="ARBA" id="ARBA00004651"/>
    </source>
</evidence>
<sequence>MRGRFLSFYKQLLGLLSAGLPISKALSILNKKDIVASLENGITLSDSLRAAGFPAEDLALIGAGEQSGNLEDALGRVARRLEAEIVSRDKIKKALMYPTIVLSVSLVSIIFLLVFILPTFAGIFSEFDYELPLLTRLLLKVSNWWFLPIFFLFAIGLTAWKLFKSEAFKLKFPFYRNIILARLCRGLGYQLKSNVPILSALRMVAENLGSPVYSAALNSIARSLEQGSKFSDCLDNRSLFPAEFFEIIRVGEESGSLCEVLVQSALFYEEETENLARKWVTLVEPASTLVVGGVVGVIAFAMILPLFQMMESIK</sequence>
<accession>A0A1F4U6G4</accession>
<feature type="domain" description="Type II secretion system protein GspF" evidence="10">
    <location>
        <begin position="184"/>
        <end position="305"/>
    </location>
</feature>
<evidence type="ECO:0000313" key="12">
    <source>
        <dbReference type="Proteomes" id="UP000179242"/>
    </source>
</evidence>
<evidence type="ECO:0000259" key="10">
    <source>
        <dbReference type="Pfam" id="PF00482"/>
    </source>
</evidence>
<dbReference type="PANTHER" id="PTHR30012">
    <property type="entry name" value="GENERAL SECRETION PATHWAY PROTEIN"/>
    <property type="match status" value="1"/>
</dbReference>
<dbReference type="InterPro" id="IPR001992">
    <property type="entry name" value="T2SS_GspF/T4SS_PilC_CS"/>
</dbReference>
<proteinExistence type="inferred from homology"/>
<keyword evidence="5 8" id="KW-0812">Transmembrane</keyword>
<dbReference type="PRINTS" id="PR00812">
    <property type="entry name" value="BCTERIALGSPF"/>
</dbReference>
<dbReference type="Gene3D" id="1.20.81.30">
    <property type="entry name" value="Type II secretion system (T2SS), domain F"/>
    <property type="match status" value="2"/>
</dbReference>
<evidence type="ECO:0000256" key="3">
    <source>
        <dbReference type="ARBA" id="ARBA00022448"/>
    </source>
</evidence>
<dbReference type="InterPro" id="IPR018076">
    <property type="entry name" value="T2SS_GspF_dom"/>
</dbReference>
<feature type="transmembrane region" description="Helical" evidence="9">
    <location>
        <begin position="144"/>
        <end position="163"/>
    </location>
</feature>
<evidence type="ECO:0000256" key="8">
    <source>
        <dbReference type="RuleBase" id="RU003923"/>
    </source>
</evidence>
<feature type="transmembrane region" description="Helical" evidence="9">
    <location>
        <begin position="100"/>
        <end position="124"/>
    </location>
</feature>
<gene>
    <name evidence="11" type="ORF">A2438_04340</name>
</gene>
<keyword evidence="7 9" id="KW-0472">Membrane</keyword>
<organism evidence="11 12">
    <name type="scientific">candidate division WOR-1 bacterium RIFOXYC2_FULL_46_14</name>
    <dbReference type="NCBI Taxonomy" id="1802587"/>
    <lineage>
        <taxon>Bacteria</taxon>
        <taxon>Bacillati</taxon>
        <taxon>Saganbacteria</taxon>
    </lineage>
</organism>
<dbReference type="InterPro" id="IPR003004">
    <property type="entry name" value="GspF/PilC"/>
</dbReference>
<dbReference type="GO" id="GO:0009306">
    <property type="term" value="P:protein secretion"/>
    <property type="evidence" value="ECO:0007669"/>
    <property type="project" value="InterPro"/>
</dbReference>
<evidence type="ECO:0000256" key="4">
    <source>
        <dbReference type="ARBA" id="ARBA00022475"/>
    </source>
</evidence>
<evidence type="ECO:0000256" key="5">
    <source>
        <dbReference type="ARBA" id="ARBA00022692"/>
    </source>
</evidence>
<keyword evidence="3 8" id="KW-0813">Transport</keyword>
<dbReference type="InterPro" id="IPR042094">
    <property type="entry name" value="T2SS_GspF_sf"/>
</dbReference>
<dbReference type="GO" id="GO:0005886">
    <property type="term" value="C:plasma membrane"/>
    <property type="evidence" value="ECO:0007669"/>
    <property type="project" value="UniProtKB-SubCell"/>
</dbReference>
<name>A0A1F4U6G4_UNCSA</name>
<dbReference type="PROSITE" id="PS00874">
    <property type="entry name" value="T2SP_F"/>
    <property type="match status" value="1"/>
</dbReference>
<comment type="similarity">
    <text evidence="2 8">Belongs to the GSP F family.</text>
</comment>
<comment type="subcellular location">
    <subcellularLocation>
        <location evidence="1 8">Cell membrane</location>
        <topology evidence="1 8">Multi-pass membrane protein</topology>
    </subcellularLocation>
</comment>
<evidence type="ECO:0000256" key="9">
    <source>
        <dbReference type="SAM" id="Phobius"/>
    </source>
</evidence>
<dbReference type="PANTHER" id="PTHR30012:SF0">
    <property type="entry name" value="TYPE II SECRETION SYSTEM PROTEIN F-RELATED"/>
    <property type="match status" value="1"/>
</dbReference>